<evidence type="ECO:0000259" key="1">
    <source>
        <dbReference type="Pfam" id="PF03703"/>
    </source>
</evidence>
<evidence type="ECO:0000313" key="3">
    <source>
        <dbReference type="Proteomes" id="UP000306509"/>
    </source>
</evidence>
<organism evidence="2 3">
    <name type="scientific">Robinsoniella peoriensis</name>
    <dbReference type="NCBI Taxonomy" id="180332"/>
    <lineage>
        <taxon>Bacteria</taxon>
        <taxon>Bacillati</taxon>
        <taxon>Bacillota</taxon>
        <taxon>Clostridia</taxon>
        <taxon>Lachnospirales</taxon>
        <taxon>Lachnospiraceae</taxon>
        <taxon>Robinsoniella</taxon>
    </lineage>
</organism>
<dbReference type="InterPro" id="IPR005182">
    <property type="entry name" value="YdbS-like_PH"/>
</dbReference>
<keyword evidence="3" id="KW-1185">Reference proteome</keyword>
<dbReference type="Pfam" id="PF03703">
    <property type="entry name" value="bPH_2"/>
    <property type="match status" value="1"/>
</dbReference>
<feature type="domain" description="YdbS-like PH" evidence="1">
    <location>
        <begin position="16"/>
        <end position="93"/>
    </location>
</feature>
<reference evidence="2 3" key="1">
    <citation type="journal article" date="2019" name="Anaerobe">
        <title>Detection of Robinsoniella peoriensis in multiple bone samples of a trauma patient.</title>
        <authorList>
            <person name="Schrottner P."/>
            <person name="Hartwich K."/>
            <person name="Bunk B."/>
            <person name="Schober I."/>
            <person name="Helbig S."/>
            <person name="Rudolph W.W."/>
            <person name="Gunzer F."/>
        </authorList>
    </citation>
    <scope>NUCLEOTIDE SEQUENCE [LARGE SCALE GENOMIC DNA]</scope>
    <source>
        <strain evidence="2 3">DSM 106044</strain>
    </source>
</reference>
<evidence type="ECO:0000313" key="2">
    <source>
        <dbReference type="EMBL" id="TLC99130.1"/>
    </source>
</evidence>
<sequence>MKFVEKKRVLFFGLPWTFTKYTITNEYITVNSGLLNHEENDAYMYKIVDVRLDTSLLERLFGLGTVHCYGGDVTNPTLALVHIKNAKQIKNFILEASEEQRIKRRTLNTMDVAGSFDGAQGNVDCDCGGQHMG</sequence>
<dbReference type="AlphaFoldDB" id="A0A4U8Q331"/>
<comment type="caution">
    <text evidence="2">The sequence shown here is derived from an EMBL/GenBank/DDBJ whole genome shotgun (WGS) entry which is preliminary data.</text>
</comment>
<dbReference type="OrthoDB" id="9790842at2"/>
<name>A0A4U8Q331_9FIRM</name>
<accession>A0A4U8Q331</accession>
<gene>
    <name evidence="2" type="ORF">DSM106044_04018</name>
</gene>
<dbReference type="EMBL" id="QGQD01000076">
    <property type="protein sequence ID" value="TLC99130.1"/>
    <property type="molecule type" value="Genomic_DNA"/>
</dbReference>
<proteinExistence type="predicted"/>
<dbReference type="Proteomes" id="UP000306509">
    <property type="component" value="Unassembled WGS sequence"/>
</dbReference>
<dbReference type="STRING" id="180332.GCA_000797495_05226"/>
<dbReference type="RefSeq" id="WP_027294333.1">
    <property type="nucleotide sequence ID" value="NZ_CABMJZ010000058.1"/>
</dbReference>
<protein>
    <submittedName>
        <fullName evidence="2">Bacterial membrane flanked domain protein</fullName>
    </submittedName>
</protein>